<dbReference type="SUPFAM" id="SSF55347">
    <property type="entry name" value="Glyceraldehyde-3-phosphate dehydrogenase-like, C-terminal domain"/>
    <property type="match status" value="1"/>
</dbReference>
<dbReference type="InterPro" id="IPR036291">
    <property type="entry name" value="NAD(P)-bd_dom_sf"/>
</dbReference>
<dbReference type="InterPro" id="IPR023013">
    <property type="entry name" value="AGPR_AS"/>
</dbReference>
<protein>
    <recommendedName>
        <fullName evidence="5">N-acetyl-gamma-glutamyl-phosphate reductase</fullName>
        <shortName evidence="5">AGPR</shortName>
        <ecNumber evidence="5">1.2.1.38</ecNumber>
    </recommendedName>
    <alternativeName>
        <fullName evidence="5">N-acetyl-glutamate semialdehyde dehydrogenase</fullName>
        <shortName evidence="5">NAGSA dehydrogenase</shortName>
    </alternativeName>
</protein>
<comment type="function">
    <text evidence="5">Catalyzes the NADPH-dependent reduction of N-acetyl-5-glutamyl phosphate to yield N-acetyl-L-glutamate 5-semialdehyde.</text>
</comment>
<comment type="catalytic activity">
    <reaction evidence="5">
        <text>N-acetyl-L-glutamate 5-semialdehyde + phosphate + NADP(+) = N-acetyl-L-glutamyl 5-phosphate + NADPH + H(+)</text>
        <dbReference type="Rhea" id="RHEA:21588"/>
        <dbReference type="ChEBI" id="CHEBI:15378"/>
        <dbReference type="ChEBI" id="CHEBI:29123"/>
        <dbReference type="ChEBI" id="CHEBI:43474"/>
        <dbReference type="ChEBI" id="CHEBI:57783"/>
        <dbReference type="ChEBI" id="CHEBI:57936"/>
        <dbReference type="ChEBI" id="CHEBI:58349"/>
        <dbReference type="EC" id="1.2.1.38"/>
    </reaction>
</comment>
<dbReference type="KEGG" id="euz:DVS28_a1840"/>
<dbReference type="GO" id="GO:0070401">
    <property type="term" value="F:NADP+ binding"/>
    <property type="evidence" value="ECO:0007669"/>
    <property type="project" value="InterPro"/>
</dbReference>
<dbReference type="Proteomes" id="UP000264006">
    <property type="component" value="Chromosome"/>
</dbReference>
<evidence type="ECO:0000256" key="2">
    <source>
        <dbReference type="ARBA" id="ARBA00022605"/>
    </source>
</evidence>
<dbReference type="InterPro" id="IPR000706">
    <property type="entry name" value="AGPR_type-1"/>
</dbReference>
<dbReference type="EC" id="1.2.1.38" evidence="5"/>
<dbReference type="AlphaFoldDB" id="A0A346XWD4"/>
<evidence type="ECO:0000256" key="1">
    <source>
        <dbReference type="ARBA" id="ARBA00022571"/>
    </source>
</evidence>
<gene>
    <name evidence="5" type="primary">argC</name>
    <name evidence="8" type="ORF">DVS28_a1840</name>
</gene>
<proteinExistence type="inferred from homology"/>
<dbReference type="HAMAP" id="MF_00150">
    <property type="entry name" value="ArgC_type1"/>
    <property type="match status" value="1"/>
</dbReference>
<evidence type="ECO:0000256" key="5">
    <source>
        <dbReference type="HAMAP-Rule" id="MF_00150"/>
    </source>
</evidence>
<dbReference type="GO" id="GO:0051287">
    <property type="term" value="F:NAD binding"/>
    <property type="evidence" value="ECO:0007669"/>
    <property type="project" value="InterPro"/>
</dbReference>
<keyword evidence="1 5" id="KW-0055">Arginine biosynthesis</keyword>
<keyword evidence="5" id="KW-0963">Cytoplasm</keyword>
<keyword evidence="2 5" id="KW-0028">Amino-acid biosynthesis</keyword>
<name>A0A346XWD4_9ACTN</name>
<dbReference type="PANTHER" id="PTHR32338:SF10">
    <property type="entry name" value="N-ACETYL-GAMMA-GLUTAMYL-PHOSPHATE REDUCTASE, CHLOROPLASTIC-RELATED"/>
    <property type="match status" value="1"/>
</dbReference>
<keyword evidence="4 5" id="KW-0560">Oxidoreductase</keyword>
<dbReference type="GO" id="GO:0006526">
    <property type="term" value="P:L-arginine biosynthetic process"/>
    <property type="evidence" value="ECO:0007669"/>
    <property type="project" value="UniProtKB-UniRule"/>
</dbReference>
<reference evidence="8 9" key="1">
    <citation type="submission" date="2018-09" db="EMBL/GenBank/DDBJ databases">
        <title>Complete genome sequence of Euzebya sp. DY32-46 isolated from seawater of Pacific Ocean.</title>
        <authorList>
            <person name="Xu L."/>
            <person name="Wu Y.-H."/>
            <person name="Xu X.-W."/>
        </authorList>
    </citation>
    <scope>NUCLEOTIDE SEQUENCE [LARGE SCALE GENOMIC DNA]</scope>
    <source>
        <strain evidence="8 9">DY32-46</strain>
    </source>
</reference>
<dbReference type="NCBIfam" id="TIGR01850">
    <property type="entry name" value="argC"/>
    <property type="match status" value="1"/>
</dbReference>
<comment type="similarity">
    <text evidence="5">Belongs to the NAGSA dehydrogenase family. Type 1 subfamily.</text>
</comment>
<comment type="pathway">
    <text evidence="5">Amino-acid biosynthesis; L-arginine biosynthesis; N(2)-acetyl-L-ornithine from L-glutamate: step 3/4.</text>
</comment>
<evidence type="ECO:0000256" key="4">
    <source>
        <dbReference type="ARBA" id="ARBA00023002"/>
    </source>
</evidence>
<dbReference type="Gene3D" id="3.30.360.10">
    <property type="entry name" value="Dihydrodipicolinate Reductase, domain 2"/>
    <property type="match status" value="1"/>
</dbReference>
<dbReference type="InterPro" id="IPR050085">
    <property type="entry name" value="AGPR"/>
</dbReference>
<dbReference type="PROSITE" id="PS01224">
    <property type="entry name" value="ARGC"/>
    <property type="match status" value="1"/>
</dbReference>
<dbReference type="SUPFAM" id="SSF51735">
    <property type="entry name" value="NAD(P)-binding Rossmann-fold domains"/>
    <property type="match status" value="1"/>
</dbReference>
<dbReference type="Pfam" id="PF22698">
    <property type="entry name" value="Semialdhyde_dhC_1"/>
    <property type="match status" value="1"/>
</dbReference>
<dbReference type="UniPathway" id="UPA00068">
    <property type="reaction ID" value="UER00108"/>
</dbReference>
<accession>A0A346XWD4</accession>
<dbReference type="SMART" id="SM00859">
    <property type="entry name" value="Semialdhyde_dh"/>
    <property type="match status" value="1"/>
</dbReference>
<dbReference type="PANTHER" id="PTHR32338">
    <property type="entry name" value="N-ACETYL-GAMMA-GLUTAMYL-PHOSPHATE REDUCTASE, CHLOROPLASTIC-RELATED-RELATED"/>
    <property type="match status" value="1"/>
</dbReference>
<keyword evidence="3 5" id="KW-0521">NADP</keyword>
<comment type="subcellular location">
    <subcellularLocation>
        <location evidence="5">Cytoplasm</location>
    </subcellularLocation>
</comment>
<dbReference type="Pfam" id="PF01118">
    <property type="entry name" value="Semialdhyde_dh"/>
    <property type="match status" value="1"/>
</dbReference>
<keyword evidence="9" id="KW-1185">Reference proteome</keyword>
<evidence type="ECO:0000313" key="9">
    <source>
        <dbReference type="Proteomes" id="UP000264006"/>
    </source>
</evidence>
<sequence>MDTGIVGGSGYGGGELLRLLAGHPTLKVRTVAAGSRAGEDLSTVFPHLNTSGTLAPSTPEALEGCDLVFLATPHAVSMALAAPLRDAGATVVDLSGAFRLPAEVFERWYGMDHTAPELTPAVYGLPELNRDAIAGAGLVAGPGCYPTATLLGLKPLAGLVDPASLTIVGMSGSSGAGRGLRDNLHVSHATANTAAYGAPTHRHTPEIEQQWSVLTGADHPVSFTPHLVPQVRGMVVTLNAQLLDATAPEAVPAAFHDAYDTEPFVTVVDGWPESTHVVGANTAHVGAAVDPRTGRVTVSCAIDNLTKGAAGQAVQAANVALGLPETAGLPTMAVYP</sequence>
<evidence type="ECO:0000256" key="3">
    <source>
        <dbReference type="ARBA" id="ARBA00022857"/>
    </source>
</evidence>
<dbReference type="InterPro" id="IPR000534">
    <property type="entry name" value="Semialdehyde_DH_NAD-bd"/>
</dbReference>
<feature type="domain" description="Semialdehyde dehydrogenase NAD-binding" evidence="7">
    <location>
        <begin position="2"/>
        <end position="136"/>
    </location>
</feature>
<dbReference type="InterPro" id="IPR058924">
    <property type="entry name" value="AGPR_dimerisation_dom"/>
</dbReference>
<evidence type="ECO:0000313" key="8">
    <source>
        <dbReference type="EMBL" id="AXV06531.1"/>
    </source>
</evidence>
<evidence type="ECO:0000259" key="7">
    <source>
        <dbReference type="SMART" id="SM00859"/>
    </source>
</evidence>
<dbReference type="EMBL" id="CP031165">
    <property type="protein sequence ID" value="AXV06531.1"/>
    <property type="molecule type" value="Genomic_DNA"/>
</dbReference>
<feature type="active site" evidence="5 6">
    <location>
        <position position="144"/>
    </location>
</feature>
<dbReference type="CDD" id="cd23934">
    <property type="entry name" value="AGPR_1_C"/>
    <property type="match status" value="1"/>
</dbReference>
<organism evidence="8 9">
    <name type="scientific">Euzebya pacifica</name>
    <dbReference type="NCBI Taxonomy" id="1608957"/>
    <lineage>
        <taxon>Bacteria</taxon>
        <taxon>Bacillati</taxon>
        <taxon>Actinomycetota</taxon>
        <taxon>Nitriliruptoria</taxon>
        <taxon>Euzebyales</taxon>
    </lineage>
</organism>
<dbReference type="CDD" id="cd17895">
    <property type="entry name" value="AGPR_1_N"/>
    <property type="match status" value="1"/>
</dbReference>
<dbReference type="Gene3D" id="3.40.50.720">
    <property type="entry name" value="NAD(P)-binding Rossmann-like Domain"/>
    <property type="match status" value="1"/>
</dbReference>
<dbReference type="GO" id="GO:0005737">
    <property type="term" value="C:cytoplasm"/>
    <property type="evidence" value="ECO:0007669"/>
    <property type="project" value="UniProtKB-SubCell"/>
</dbReference>
<evidence type="ECO:0000256" key="6">
    <source>
        <dbReference type="PROSITE-ProRule" id="PRU10010"/>
    </source>
</evidence>
<dbReference type="RefSeq" id="WP_164710240.1">
    <property type="nucleotide sequence ID" value="NZ_CP031165.1"/>
</dbReference>
<dbReference type="GO" id="GO:0003942">
    <property type="term" value="F:N-acetyl-gamma-glutamyl-phosphate reductase activity"/>
    <property type="evidence" value="ECO:0007669"/>
    <property type="project" value="UniProtKB-UniRule"/>
</dbReference>